<keyword evidence="1" id="KW-1133">Transmembrane helix</keyword>
<evidence type="ECO:0000313" key="2">
    <source>
        <dbReference type="EMBL" id="ODP30012.1"/>
    </source>
</evidence>
<comment type="caution">
    <text evidence="2">The sequence shown here is derived from an EMBL/GenBank/DDBJ whole genome shotgun (WGS) entry which is preliminary data.</text>
</comment>
<accession>A0A1E3L884</accession>
<proteinExistence type="predicted"/>
<feature type="transmembrane region" description="Helical" evidence="1">
    <location>
        <begin position="7"/>
        <end position="24"/>
    </location>
</feature>
<protein>
    <submittedName>
        <fullName evidence="2">Uncharacterized protein</fullName>
    </submittedName>
</protein>
<keyword evidence="1" id="KW-0812">Transmembrane</keyword>
<organism evidence="2 3">
    <name type="scientific">Paenibacillus nuruki</name>
    <dbReference type="NCBI Taxonomy" id="1886670"/>
    <lineage>
        <taxon>Bacteria</taxon>
        <taxon>Bacillati</taxon>
        <taxon>Bacillota</taxon>
        <taxon>Bacilli</taxon>
        <taxon>Bacillales</taxon>
        <taxon>Paenibacillaceae</taxon>
        <taxon>Paenibacillus</taxon>
    </lineage>
</organism>
<feature type="transmembrane region" description="Helical" evidence="1">
    <location>
        <begin position="30"/>
        <end position="53"/>
    </location>
</feature>
<reference evidence="2 3" key="1">
    <citation type="submission" date="2016-08" db="EMBL/GenBank/DDBJ databases">
        <title>Genome sequencing of Paenibacillus sp. TI45-13ar, isolated from Korean traditional nuruk.</title>
        <authorList>
            <person name="Kim S.-J."/>
        </authorList>
    </citation>
    <scope>NUCLEOTIDE SEQUENCE [LARGE SCALE GENOMIC DNA]</scope>
    <source>
        <strain evidence="2 3">TI45-13ar</strain>
    </source>
</reference>
<dbReference type="RefSeq" id="WP_069325941.1">
    <property type="nucleotide sequence ID" value="NZ_MDER01000025.1"/>
</dbReference>
<name>A0A1E3L884_9BACL</name>
<dbReference type="EMBL" id="MDER01000025">
    <property type="protein sequence ID" value="ODP30012.1"/>
    <property type="molecule type" value="Genomic_DNA"/>
</dbReference>
<sequence length="59" mass="6627">MRFNKMALNLVLCFLTGLLAFYIVARTITITAIFVSLVATGIIALGYFVAYLLKKRKLK</sequence>
<evidence type="ECO:0000256" key="1">
    <source>
        <dbReference type="SAM" id="Phobius"/>
    </source>
</evidence>
<keyword evidence="3" id="KW-1185">Reference proteome</keyword>
<keyword evidence="1" id="KW-0472">Membrane</keyword>
<gene>
    <name evidence="2" type="ORF">PTI45_00465</name>
</gene>
<dbReference type="AlphaFoldDB" id="A0A1E3L884"/>
<dbReference type="Proteomes" id="UP000094578">
    <property type="component" value="Unassembled WGS sequence"/>
</dbReference>
<evidence type="ECO:0000313" key="3">
    <source>
        <dbReference type="Proteomes" id="UP000094578"/>
    </source>
</evidence>